<dbReference type="PROSITE" id="PS50979">
    <property type="entry name" value="BC"/>
    <property type="match status" value="1"/>
</dbReference>
<dbReference type="InterPro" id="IPR011053">
    <property type="entry name" value="Single_hybrid_motif"/>
</dbReference>
<dbReference type="Pfam" id="PF00364">
    <property type="entry name" value="Biotin_lipoyl"/>
    <property type="match status" value="1"/>
</dbReference>
<dbReference type="GO" id="GO:0005524">
    <property type="term" value="F:ATP binding"/>
    <property type="evidence" value="ECO:0007669"/>
    <property type="project" value="UniProtKB-UniRule"/>
</dbReference>
<organism evidence="11 12">
    <name type="scientific">Salipiger pallidus</name>
    <dbReference type="NCBI Taxonomy" id="1775170"/>
    <lineage>
        <taxon>Bacteria</taxon>
        <taxon>Pseudomonadati</taxon>
        <taxon>Pseudomonadota</taxon>
        <taxon>Alphaproteobacteria</taxon>
        <taxon>Rhodobacterales</taxon>
        <taxon>Roseobacteraceae</taxon>
        <taxon>Salipiger</taxon>
    </lineage>
</organism>
<dbReference type="PROSITE" id="PS00867">
    <property type="entry name" value="CPSASE_2"/>
    <property type="match status" value="1"/>
</dbReference>
<accession>A0A8J3EEZ0</accession>
<dbReference type="InterPro" id="IPR005481">
    <property type="entry name" value="BC-like_N"/>
</dbReference>
<sequence length="649" mass="67126">MFDTLLIANRGEIACRVIRTARAMGLRCVAVNSDVDAGAAHVAMADAAVCIGGAAPAESYLRGDAIIEAALSTGAGAIHPGYGFLSENPDFVEAVEAAGLVFVGPGAAAIRAMGLKDAAKRLMAEAGVPVVPGYHGAEQDAGFLAERAGEIGFPVLIKAVAGGGGKGMRLVEAAAGFAEALASAQAEARTAFGNPAVLIEKFVSAPRHIEVQVFGDGTRAVHLFERDCSLQRRHQKVIEEAPAPGMTAAMREAMGQAAVRAAEAIGYKGAGTVEFIVDGSEGLRPDRFWFMEMNTRLQVEHPVTEAVTGVDLVEWQLRVAAGEPLPLAQDDLRLDGHAFEARLYAEDVPAGFLPATGRLAHLAFPEGVRADSGVRSGDVISPHYDPMIAKVITHGTTREIALRKLARGLAGTQVAGTVTNLAFLGALARHEGFAAGEVDTGLIGRDLEALVAGPGISDRAVAQASLVAAGICDEAGPLQGFTLWQPLKRTVLLEHGGQELQVVLRVTGPGRVAVALDGSEVSAERQGGIWRFDGVPGAEVFAEGDFVTVFEGGGRAFRVVDPLERAAAAGASGNLVEAPMPGKVMSVLASAGQHVSAGDRLVVLEAMKMEHTLTAARDGVVAEVLADAGDQVEAGAALIRLEDDGDVAA</sequence>
<keyword evidence="4 7" id="KW-0067">ATP-binding</keyword>
<evidence type="ECO:0000256" key="5">
    <source>
        <dbReference type="ARBA" id="ARBA00022946"/>
    </source>
</evidence>
<keyword evidence="6" id="KW-0092">Biotin</keyword>
<protein>
    <submittedName>
        <fullName evidence="11">3-methylcrotonyl-CoA carboxylase subunit alpha</fullName>
    </submittedName>
</protein>
<evidence type="ECO:0000256" key="6">
    <source>
        <dbReference type="ARBA" id="ARBA00023267"/>
    </source>
</evidence>
<dbReference type="SUPFAM" id="SSF52440">
    <property type="entry name" value="PreATP-grasp domain"/>
    <property type="match status" value="1"/>
</dbReference>
<dbReference type="PANTHER" id="PTHR18866:SF33">
    <property type="entry name" value="METHYLCROTONOYL-COA CARBOXYLASE SUBUNIT ALPHA, MITOCHONDRIAL-RELATED"/>
    <property type="match status" value="1"/>
</dbReference>
<evidence type="ECO:0000256" key="4">
    <source>
        <dbReference type="ARBA" id="ARBA00022840"/>
    </source>
</evidence>
<gene>
    <name evidence="11" type="primary">mccA</name>
    <name evidence="11" type="ORF">GCM10011415_05140</name>
</gene>
<dbReference type="FunFam" id="3.30.470.20:FF:000028">
    <property type="entry name" value="Methylcrotonoyl-CoA carboxylase subunit alpha, mitochondrial"/>
    <property type="match status" value="1"/>
</dbReference>
<dbReference type="InterPro" id="IPR016185">
    <property type="entry name" value="PreATP-grasp_dom_sf"/>
</dbReference>
<dbReference type="RefSeq" id="WP_188788505.1">
    <property type="nucleotide sequence ID" value="NZ_BMJV01000001.1"/>
</dbReference>
<feature type="domain" description="Lipoyl-binding" evidence="8">
    <location>
        <begin position="566"/>
        <end position="642"/>
    </location>
</feature>
<evidence type="ECO:0000259" key="9">
    <source>
        <dbReference type="PROSITE" id="PS50975"/>
    </source>
</evidence>
<dbReference type="GO" id="GO:0016874">
    <property type="term" value="F:ligase activity"/>
    <property type="evidence" value="ECO:0007669"/>
    <property type="project" value="UniProtKB-KW"/>
</dbReference>
<feature type="domain" description="ATP-grasp" evidence="9">
    <location>
        <begin position="120"/>
        <end position="321"/>
    </location>
</feature>
<reference evidence="11" key="1">
    <citation type="journal article" date="2014" name="Int. J. Syst. Evol. Microbiol.">
        <title>Complete genome sequence of Corynebacterium casei LMG S-19264T (=DSM 44701T), isolated from a smear-ripened cheese.</title>
        <authorList>
            <consortium name="US DOE Joint Genome Institute (JGI-PGF)"/>
            <person name="Walter F."/>
            <person name="Albersmeier A."/>
            <person name="Kalinowski J."/>
            <person name="Ruckert C."/>
        </authorList>
    </citation>
    <scope>NUCLEOTIDE SEQUENCE</scope>
    <source>
        <strain evidence="11">CGMCC 1.15762</strain>
    </source>
</reference>
<reference evidence="11" key="2">
    <citation type="submission" date="2020-09" db="EMBL/GenBank/DDBJ databases">
        <authorList>
            <person name="Sun Q."/>
            <person name="Zhou Y."/>
        </authorList>
    </citation>
    <scope>NUCLEOTIDE SEQUENCE</scope>
    <source>
        <strain evidence="11">CGMCC 1.15762</strain>
    </source>
</reference>
<dbReference type="EMBL" id="BMJV01000001">
    <property type="protein sequence ID" value="GGG61932.1"/>
    <property type="molecule type" value="Genomic_DNA"/>
</dbReference>
<dbReference type="FunFam" id="3.30.1490.20:FF:000003">
    <property type="entry name" value="acetyl-CoA carboxylase isoform X1"/>
    <property type="match status" value="1"/>
</dbReference>
<dbReference type="PROSITE" id="PS50975">
    <property type="entry name" value="ATP_GRASP"/>
    <property type="match status" value="1"/>
</dbReference>
<evidence type="ECO:0000313" key="12">
    <source>
        <dbReference type="Proteomes" id="UP000617145"/>
    </source>
</evidence>
<dbReference type="SUPFAM" id="SSF51246">
    <property type="entry name" value="Rudiment single hybrid motif"/>
    <property type="match status" value="1"/>
</dbReference>
<dbReference type="FunFam" id="2.40.50.100:FF:000003">
    <property type="entry name" value="Acetyl-CoA carboxylase biotin carboxyl carrier protein"/>
    <property type="match status" value="1"/>
</dbReference>
<evidence type="ECO:0000259" key="10">
    <source>
        <dbReference type="PROSITE" id="PS50979"/>
    </source>
</evidence>
<dbReference type="InterPro" id="IPR011764">
    <property type="entry name" value="Biotin_carboxylation_dom"/>
</dbReference>
<proteinExistence type="predicted"/>
<comment type="caution">
    <text evidence="11">The sequence shown here is derived from an EMBL/GenBank/DDBJ whole genome shotgun (WGS) entry which is preliminary data.</text>
</comment>
<dbReference type="InterPro" id="IPR011054">
    <property type="entry name" value="Rudment_hybrid_motif"/>
</dbReference>
<dbReference type="InterPro" id="IPR005479">
    <property type="entry name" value="CPAse_ATP-bd"/>
</dbReference>
<keyword evidence="2" id="KW-0436">Ligase</keyword>
<dbReference type="InterPro" id="IPR050856">
    <property type="entry name" value="Biotin_carboxylase_complex"/>
</dbReference>
<dbReference type="Pfam" id="PF00289">
    <property type="entry name" value="Biotin_carb_N"/>
    <property type="match status" value="1"/>
</dbReference>
<dbReference type="PROSITE" id="PS50968">
    <property type="entry name" value="BIOTINYL_LIPOYL"/>
    <property type="match status" value="1"/>
</dbReference>
<dbReference type="Pfam" id="PF02786">
    <property type="entry name" value="CPSase_L_D2"/>
    <property type="match status" value="1"/>
</dbReference>
<dbReference type="Pfam" id="PF02785">
    <property type="entry name" value="Biotin_carb_C"/>
    <property type="match status" value="1"/>
</dbReference>
<feature type="domain" description="Biotin carboxylation" evidence="10">
    <location>
        <begin position="1"/>
        <end position="448"/>
    </location>
</feature>
<name>A0A8J3EEZ0_9RHOB</name>
<dbReference type="Proteomes" id="UP000617145">
    <property type="component" value="Unassembled WGS sequence"/>
</dbReference>
<keyword evidence="12" id="KW-1185">Reference proteome</keyword>
<evidence type="ECO:0000256" key="2">
    <source>
        <dbReference type="ARBA" id="ARBA00022598"/>
    </source>
</evidence>
<dbReference type="InterPro" id="IPR005482">
    <property type="entry name" value="Biotin_COase_C"/>
</dbReference>
<evidence type="ECO:0000256" key="3">
    <source>
        <dbReference type="ARBA" id="ARBA00022741"/>
    </source>
</evidence>
<dbReference type="PROSITE" id="PS00188">
    <property type="entry name" value="BIOTIN"/>
    <property type="match status" value="1"/>
</dbReference>
<evidence type="ECO:0000256" key="7">
    <source>
        <dbReference type="PROSITE-ProRule" id="PRU00409"/>
    </source>
</evidence>
<dbReference type="SUPFAM" id="SSF51230">
    <property type="entry name" value="Single hybrid motif"/>
    <property type="match status" value="1"/>
</dbReference>
<dbReference type="GO" id="GO:0046872">
    <property type="term" value="F:metal ion binding"/>
    <property type="evidence" value="ECO:0007669"/>
    <property type="project" value="InterPro"/>
</dbReference>
<dbReference type="SUPFAM" id="SSF56059">
    <property type="entry name" value="Glutathione synthetase ATP-binding domain-like"/>
    <property type="match status" value="1"/>
</dbReference>
<dbReference type="AlphaFoldDB" id="A0A8J3EEZ0"/>
<evidence type="ECO:0000256" key="1">
    <source>
        <dbReference type="ARBA" id="ARBA00001953"/>
    </source>
</evidence>
<dbReference type="FunFam" id="3.40.50.20:FF:000010">
    <property type="entry name" value="Propionyl-CoA carboxylase subunit alpha"/>
    <property type="match status" value="1"/>
</dbReference>
<evidence type="ECO:0000259" key="8">
    <source>
        <dbReference type="PROSITE" id="PS50968"/>
    </source>
</evidence>
<dbReference type="InterPro" id="IPR001882">
    <property type="entry name" value="Biotin_BS"/>
</dbReference>
<dbReference type="InterPro" id="IPR011761">
    <property type="entry name" value="ATP-grasp"/>
</dbReference>
<keyword evidence="3 7" id="KW-0547">Nucleotide-binding</keyword>
<keyword evidence="5" id="KW-0809">Transit peptide</keyword>
<evidence type="ECO:0000313" key="11">
    <source>
        <dbReference type="EMBL" id="GGG61932.1"/>
    </source>
</evidence>
<dbReference type="CDD" id="cd06850">
    <property type="entry name" value="biotinyl_domain"/>
    <property type="match status" value="1"/>
</dbReference>
<dbReference type="Gene3D" id="3.30.470.20">
    <property type="entry name" value="ATP-grasp fold, B domain"/>
    <property type="match status" value="1"/>
</dbReference>
<comment type="cofactor">
    <cofactor evidence="1">
        <name>biotin</name>
        <dbReference type="ChEBI" id="CHEBI:57586"/>
    </cofactor>
</comment>
<dbReference type="Gene3D" id="2.40.50.100">
    <property type="match status" value="1"/>
</dbReference>
<dbReference type="InterPro" id="IPR000089">
    <property type="entry name" value="Biotin_lipoyl"/>
</dbReference>
<dbReference type="PANTHER" id="PTHR18866">
    <property type="entry name" value="CARBOXYLASE:PYRUVATE/ACETYL-COA/PROPIONYL-COA CARBOXYLASE"/>
    <property type="match status" value="1"/>
</dbReference>
<dbReference type="SMART" id="SM00878">
    <property type="entry name" value="Biotin_carb_C"/>
    <property type="match status" value="1"/>
</dbReference>